<feature type="compositionally biased region" description="Basic and acidic residues" evidence="4">
    <location>
        <begin position="1"/>
        <end position="12"/>
    </location>
</feature>
<keyword evidence="2" id="KW-0963">Cytoplasm</keyword>
<evidence type="ECO:0000313" key="5">
    <source>
        <dbReference type="EMBL" id="CAH0364941.1"/>
    </source>
</evidence>
<dbReference type="EMBL" id="CAKKNE010000001">
    <property type="protein sequence ID" value="CAH0364941.1"/>
    <property type="molecule type" value="Genomic_DNA"/>
</dbReference>
<reference evidence="5" key="1">
    <citation type="submission" date="2021-11" db="EMBL/GenBank/DDBJ databases">
        <authorList>
            <consortium name="Genoscope - CEA"/>
            <person name="William W."/>
        </authorList>
    </citation>
    <scope>NUCLEOTIDE SEQUENCE</scope>
</reference>
<dbReference type="SUPFAM" id="SSF52047">
    <property type="entry name" value="RNI-like"/>
    <property type="match status" value="1"/>
</dbReference>
<name>A0A8J2S7X4_9STRA</name>
<evidence type="ECO:0000256" key="4">
    <source>
        <dbReference type="SAM" id="MobiDB-lite"/>
    </source>
</evidence>
<organism evidence="5 6">
    <name type="scientific">Pelagomonas calceolata</name>
    <dbReference type="NCBI Taxonomy" id="35677"/>
    <lineage>
        <taxon>Eukaryota</taxon>
        <taxon>Sar</taxon>
        <taxon>Stramenopiles</taxon>
        <taxon>Ochrophyta</taxon>
        <taxon>Pelagophyceae</taxon>
        <taxon>Pelagomonadales</taxon>
        <taxon>Pelagomonadaceae</taxon>
        <taxon>Pelagomonas</taxon>
    </lineage>
</organism>
<dbReference type="AlphaFoldDB" id="A0A8J2S7X4"/>
<dbReference type="InterPro" id="IPR052410">
    <property type="entry name" value="DRC5"/>
</dbReference>
<feature type="compositionally biased region" description="Low complexity" evidence="4">
    <location>
        <begin position="161"/>
        <end position="173"/>
    </location>
</feature>
<feature type="compositionally biased region" description="Basic residues" evidence="4">
    <location>
        <begin position="180"/>
        <end position="194"/>
    </location>
</feature>
<dbReference type="OrthoDB" id="120976at2759"/>
<evidence type="ECO:0000256" key="3">
    <source>
        <dbReference type="ARBA" id="ARBA00023212"/>
    </source>
</evidence>
<feature type="region of interest" description="Disordered" evidence="4">
    <location>
        <begin position="1"/>
        <end position="30"/>
    </location>
</feature>
<protein>
    <submittedName>
        <fullName evidence="5">Uncharacterized protein</fullName>
    </submittedName>
</protein>
<evidence type="ECO:0000256" key="1">
    <source>
        <dbReference type="ARBA" id="ARBA00004245"/>
    </source>
</evidence>
<comment type="subcellular location">
    <subcellularLocation>
        <location evidence="1">Cytoplasm</location>
        <location evidence="1">Cytoskeleton</location>
    </subcellularLocation>
</comment>
<feature type="compositionally biased region" description="Low complexity" evidence="4">
    <location>
        <begin position="195"/>
        <end position="206"/>
    </location>
</feature>
<dbReference type="InterPro" id="IPR032675">
    <property type="entry name" value="LRR_dom_sf"/>
</dbReference>
<dbReference type="PANTHER" id="PTHR24107:SF23">
    <property type="entry name" value="FLAGELLAR MEMBER 5"/>
    <property type="match status" value="1"/>
</dbReference>
<gene>
    <name evidence="5" type="ORF">PECAL_1P13340</name>
</gene>
<accession>A0A8J2S7X4</accession>
<proteinExistence type="predicted"/>
<dbReference type="Proteomes" id="UP000789595">
    <property type="component" value="Unassembled WGS sequence"/>
</dbReference>
<feature type="region of interest" description="Disordered" evidence="4">
    <location>
        <begin position="1156"/>
        <end position="1189"/>
    </location>
</feature>
<dbReference type="Gene3D" id="3.80.10.10">
    <property type="entry name" value="Ribonuclease Inhibitor"/>
    <property type="match status" value="2"/>
</dbReference>
<sequence>MPARAGEHDARARRAYNGSSPSVIRKQARQNVYQSIERDAARAARRYRRKVGASGSPVLASSQSAAALAGLRRLEALRRLTEADPTPRNSELKHDEDALLATRQLLRYAPEPRQQAPKVLERPARGARFEAFEQKTKQLHGRPRYSVYDDPPSRHQRRPSRGTPGSGRRVTVVAAPHSGAGKRRTPSKRSRTPRSRQGSRGSRPSTATVPEDAELPPQQWPFAENSASIMDREDVDPEDKGRSLLSRAGSITRAERRAARGEAPPPEVQRQLQAPGASVARLERKIFVIGSERCPSVQGWRRGPPENYLKKCDQYHLVPEPKMMQLIQSLHKAKRPELDLKDQRIGDDHACAVMDSMACSDPIHVIVKNCRLKAKGVKAVCDALVAHCTRLEELDMSDNQCRRPKAAKAVAALLDCKGCDSLEKLSLSHCGLASAPALTITSEWAHRVEGRRAMRNLVELHLAKNDLGVAAETLGGLLGPYGAFPMLRLLDLAWTGLHGAGAAAVARGLLQSRIQRCDLSWNCVRGNDPPLEDDCIALLSQSLGEAPKLWHVNLSFNGMSKVDLRRLESGARASRTLAGLHLGGNKVKDVLDERLSYVNAKRRREAMFAGENNLAEQLQAAGRQGKLLERGRDHLNMADDRDSKESNSLGDAITVETAPSPFLVNNDDEVDDDQYLYTRIIGTKDVPQSLEWQRSKHCWICERWHEIRFAWTPGRSDSDVQPASRKLVQRSDVKVACRCAFDDWKPHVCEKIKKSHQVWLLVPPGDRQYTFELSAGSSTVTEAASDAGREVLHKKNLEAALWAGAFDNKDEDEGLITNVHTVPPGDWDDVQFVPIPEKQAVVVKQKPKEAWTWQKSLFAPAYEGAYEHPFEKDWELAHCDKLVNDDGSTKALMKANYGEFLSVYKLFCSNNKAIFTLGWNDFTDFTVSADLEVKRKADADMVFFGCCTTGPKNPHLNPKKSLCRFQFLDACMKLALIKWFRTKEVATPLEAAQKLVERVAPLVPTREEQEDFHSRVWREDVEDAIKHDMDNLKRAFKTHSGREDALSKHKMCSFGEWQDMCESLHFVDPTVGFTERDVNLCFLRATRTPDDELHDEHAPHRKLDWVHWIEALMRVGDRFSESENVDMEPYEACIQLFERVAYEYPSGAEKRRRAKLAAELDRKQKEEKAAEARRPSVEEDMKKPPKLSAILKGARGLGAFKKKA</sequence>
<evidence type="ECO:0000313" key="6">
    <source>
        <dbReference type="Proteomes" id="UP000789595"/>
    </source>
</evidence>
<keyword evidence="6" id="KW-1185">Reference proteome</keyword>
<dbReference type="PANTHER" id="PTHR24107">
    <property type="entry name" value="YNEIN REGULATORY COMPLEX SUBUNIT 5"/>
    <property type="match status" value="1"/>
</dbReference>
<keyword evidence="3" id="KW-0206">Cytoskeleton</keyword>
<feature type="region of interest" description="Disordered" evidence="4">
    <location>
        <begin position="133"/>
        <end position="276"/>
    </location>
</feature>
<comment type="caution">
    <text evidence="5">The sequence shown here is derived from an EMBL/GenBank/DDBJ whole genome shotgun (WGS) entry which is preliminary data.</text>
</comment>
<dbReference type="GO" id="GO:0005856">
    <property type="term" value="C:cytoskeleton"/>
    <property type="evidence" value="ECO:0007669"/>
    <property type="project" value="UniProtKB-SubCell"/>
</dbReference>
<feature type="compositionally biased region" description="Basic and acidic residues" evidence="4">
    <location>
        <begin position="1156"/>
        <end position="1183"/>
    </location>
</feature>
<evidence type="ECO:0000256" key="2">
    <source>
        <dbReference type="ARBA" id="ARBA00022490"/>
    </source>
</evidence>